<keyword evidence="3" id="KW-0597">Phosphoprotein</keyword>
<evidence type="ECO:0000256" key="2">
    <source>
        <dbReference type="ARBA" id="ARBA00012438"/>
    </source>
</evidence>
<evidence type="ECO:0000313" key="11">
    <source>
        <dbReference type="Proteomes" id="UP000664317"/>
    </source>
</evidence>
<keyword evidence="8" id="KW-0175">Coiled coil</keyword>
<dbReference type="InterPro" id="IPR011990">
    <property type="entry name" value="TPR-like_helical_dom_sf"/>
</dbReference>
<organism evidence="10 11">
    <name type="scientific">Algoriphagus oliviformis</name>
    <dbReference type="NCBI Taxonomy" id="2811231"/>
    <lineage>
        <taxon>Bacteria</taxon>
        <taxon>Pseudomonadati</taxon>
        <taxon>Bacteroidota</taxon>
        <taxon>Cytophagia</taxon>
        <taxon>Cytophagales</taxon>
        <taxon>Cyclobacteriaceae</taxon>
        <taxon>Algoriphagus</taxon>
    </lineage>
</organism>
<feature type="domain" description="Histidine kinase" evidence="9">
    <location>
        <begin position="431"/>
        <end position="640"/>
    </location>
</feature>
<comment type="caution">
    <text evidence="10">The sequence shown here is derived from an EMBL/GenBank/DDBJ whole genome shotgun (WGS) entry which is preliminary data.</text>
</comment>
<dbReference type="SUPFAM" id="SSF48452">
    <property type="entry name" value="TPR-like"/>
    <property type="match status" value="1"/>
</dbReference>
<evidence type="ECO:0000256" key="1">
    <source>
        <dbReference type="ARBA" id="ARBA00000085"/>
    </source>
</evidence>
<keyword evidence="11" id="KW-1185">Reference proteome</keyword>
<name>A0ABS3C5R5_9BACT</name>
<dbReference type="SUPFAM" id="SSF47384">
    <property type="entry name" value="Homodimeric domain of signal transducing histidine kinase"/>
    <property type="match status" value="1"/>
</dbReference>
<dbReference type="InterPro" id="IPR050736">
    <property type="entry name" value="Sensor_HK_Regulatory"/>
</dbReference>
<dbReference type="PANTHER" id="PTHR43711:SF28">
    <property type="entry name" value="SENSOR HISTIDINE KINASE YXDK"/>
    <property type="match status" value="1"/>
</dbReference>
<dbReference type="Proteomes" id="UP000664317">
    <property type="component" value="Unassembled WGS sequence"/>
</dbReference>
<dbReference type="InterPro" id="IPR019734">
    <property type="entry name" value="TPR_rpt"/>
</dbReference>
<proteinExistence type="predicted"/>
<evidence type="ECO:0000256" key="5">
    <source>
        <dbReference type="ARBA" id="ARBA00022777"/>
    </source>
</evidence>
<evidence type="ECO:0000256" key="3">
    <source>
        <dbReference type="ARBA" id="ARBA00022553"/>
    </source>
</evidence>
<evidence type="ECO:0000259" key="9">
    <source>
        <dbReference type="PROSITE" id="PS50109"/>
    </source>
</evidence>
<dbReference type="InterPro" id="IPR036097">
    <property type="entry name" value="HisK_dim/P_sf"/>
</dbReference>
<dbReference type="Pfam" id="PF02518">
    <property type="entry name" value="HATPase_c"/>
    <property type="match status" value="1"/>
</dbReference>
<dbReference type="InterPro" id="IPR003594">
    <property type="entry name" value="HATPase_dom"/>
</dbReference>
<comment type="catalytic activity">
    <reaction evidence="1">
        <text>ATP + protein L-histidine = ADP + protein N-phospho-L-histidine.</text>
        <dbReference type="EC" id="2.7.13.3"/>
    </reaction>
</comment>
<dbReference type="PRINTS" id="PR00344">
    <property type="entry name" value="BCTRLSENSOR"/>
</dbReference>
<feature type="repeat" description="TPR" evidence="7">
    <location>
        <begin position="75"/>
        <end position="108"/>
    </location>
</feature>
<dbReference type="Pfam" id="PF13374">
    <property type="entry name" value="TPR_10"/>
    <property type="match status" value="2"/>
</dbReference>
<evidence type="ECO:0000256" key="7">
    <source>
        <dbReference type="PROSITE-ProRule" id="PRU00339"/>
    </source>
</evidence>
<protein>
    <recommendedName>
        <fullName evidence="2">histidine kinase</fullName>
        <ecNumber evidence="2">2.7.13.3</ecNumber>
    </recommendedName>
</protein>
<dbReference type="InterPro" id="IPR003661">
    <property type="entry name" value="HisK_dim/P_dom"/>
</dbReference>
<dbReference type="RefSeq" id="WP_206579246.1">
    <property type="nucleotide sequence ID" value="NZ_JAFKCT010000007.1"/>
</dbReference>
<dbReference type="InterPro" id="IPR005467">
    <property type="entry name" value="His_kinase_dom"/>
</dbReference>
<keyword evidence="4" id="KW-0808">Transferase</keyword>
<evidence type="ECO:0000256" key="8">
    <source>
        <dbReference type="SAM" id="Coils"/>
    </source>
</evidence>
<dbReference type="Gene3D" id="3.30.565.10">
    <property type="entry name" value="Histidine kinase-like ATPase, C-terminal domain"/>
    <property type="match status" value="1"/>
</dbReference>
<dbReference type="Gene3D" id="1.10.287.130">
    <property type="match status" value="1"/>
</dbReference>
<evidence type="ECO:0000256" key="4">
    <source>
        <dbReference type="ARBA" id="ARBA00022679"/>
    </source>
</evidence>
<dbReference type="Gene3D" id="1.25.40.10">
    <property type="entry name" value="Tetratricopeptide repeat domain"/>
    <property type="match status" value="2"/>
</dbReference>
<evidence type="ECO:0000313" key="10">
    <source>
        <dbReference type="EMBL" id="MBN7812465.1"/>
    </source>
</evidence>
<dbReference type="SMART" id="SM00388">
    <property type="entry name" value="HisKA"/>
    <property type="match status" value="1"/>
</dbReference>
<gene>
    <name evidence="10" type="ORF">J0A68_16040</name>
</gene>
<dbReference type="SMART" id="SM00387">
    <property type="entry name" value="HATPase_c"/>
    <property type="match status" value="1"/>
</dbReference>
<keyword evidence="5 10" id="KW-0418">Kinase</keyword>
<accession>A0ABS3C5R5</accession>
<feature type="coiled-coil region" evidence="8">
    <location>
        <begin position="319"/>
        <end position="346"/>
    </location>
</feature>
<evidence type="ECO:0000256" key="6">
    <source>
        <dbReference type="ARBA" id="ARBA00023012"/>
    </source>
</evidence>
<dbReference type="SUPFAM" id="SSF55874">
    <property type="entry name" value="ATPase domain of HSP90 chaperone/DNA topoisomerase II/histidine kinase"/>
    <property type="match status" value="1"/>
</dbReference>
<dbReference type="GO" id="GO:0016301">
    <property type="term" value="F:kinase activity"/>
    <property type="evidence" value="ECO:0007669"/>
    <property type="project" value="UniProtKB-KW"/>
</dbReference>
<dbReference type="PROSITE" id="PS50109">
    <property type="entry name" value="HIS_KIN"/>
    <property type="match status" value="1"/>
</dbReference>
<reference evidence="10 11" key="1">
    <citation type="submission" date="2021-03" db="EMBL/GenBank/DDBJ databases">
        <title>novel species isolated from a fishpond in China.</title>
        <authorList>
            <person name="Lu H."/>
            <person name="Cai Z."/>
        </authorList>
    </citation>
    <scope>NUCLEOTIDE SEQUENCE [LARGE SCALE GENOMIC DNA]</scope>
    <source>
        <strain evidence="10 11">H41</strain>
    </source>
</reference>
<dbReference type="EC" id="2.7.13.3" evidence="2"/>
<dbReference type="InterPro" id="IPR004358">
    <property type="entry name" value="Sig_transdc_His_kin-like_C"/>
</dbReference>
<dbReference type="InterPro" id="IPR036890">
    <property type="entry name" value="HATPase_C_sf"/>
</dbReference>
<dbReference type="PANTHER" id="PTHR43711">
    <property type="entry name" value="TWO-COMPONENT HISTIDINE KINASE"/>
    <property type="match status" value="1"/>
</dbReference>
<sequence length="640" mass="72730">MLAFLLVLWTSLQTPLSFPDSLLHQISRSESDSAKAAMYLDLAKHYYGFEQDTAIRYAQQSLELAERAGQEKIQSNAYNVMGVALLIRSEYEEALKTHLRALAIREKLQDSTGVMESNINIGNVYYRNGDMGRAAEMYEKALGYALAVKHLRGQSMIYNNLGNYYKDRWNRTEDPKDYEQALTYVQQSLRIKEELNDHNGLVKTLTQLSQLTIQDKTKAKEYLLRALSIAEANQNTENKISVLHELANYHLQQKDYAQVKDYARQAYTLAKEAGSHFYISISAEYLVDAALGQNDYKAAYEYLSIKKDADEAVFNDSRQKIREELLVQYETEKKELENQRLTHEQQFLDLSIQRRNELLAGTAVLVLVLGVLYWQQKKNHGKLKRAHQQLEDAHLLATSQNAQIQEQADRLNATNHELSRASKFRDKIFSVISHDLRAPFSSLHSIIQLWDKKILSEEELFEVMPLIARETNALSLMLNNLLMWAKSHLGTEEGQASQFDLDELVSENIDLLLPQILQKNQTLSLDRQAGLRISSDRERLSFILRNILMNAIKFTPSEGKITVAYPSRDEILIRDTGAGMSPTMLAKLFTDRVASQKGTEGESGTGIGLMLCQEFAESIGAKILVESSPGKGSTFRIVLN</sequence>
<dbReference type="EMBL" id="JAFKCT010000007">
    <property type="protein sequence ID" value="MBN7812465.1"/>
    <property type="molecule type" value="Genomic_DNA"/>
</dbReference>
<keyword evidence="6" id="KW-0902">Two-component regulatory system</keyword>
<dbReference type="SMART" id="SM00028">
    <property type="entry name" value="TPR"/>
    <property type="match status" value="4"/>
</dbReference>
<dbReference type="PROSITE" id="PS50005">
    <property type="entry name" value="TPR"/>
    <property type="match status" value="1"/>
</dbReference>
<keyword evidence="7" id="KW-0802">TPR repeat</keyword>